<comment type="caution">
    <text evidence="2">The sequence shown here is derived from an EMBL/GenBank/DDBJ whole genome shotgun (WGS) entry which is preliminary data.</text>
</comment>
<proteinExistence type="predicted"/>
<dbReference type="HOGENOM" id="CLU_2559515_0_0_1"/>
<keyword evidence="3" id="KW-1185">Reference proteome</keyword>
<sequence>MERACFKTKAEEADKENQTPKKQNEVLRDKEEREREVSETKEEAVIERRSSIPDFEEAISVESSINVKCEIGKECCSNSSGE</sequence>
<dbReference type="EMBL" id="JEMT01019748">
    <property type="protein sequence ID" value="EXX66061.1"/>
    <property type="molecule type" value="Genomic_DNA"/>
</dbReference>
<reference evidence="2 3" key="1">
    <citation type="submission" date="2014-02" db="EMBL/GenBank/DDBJ databases">
        <title>Single nucleus genome sequencing reveals high similarity among nuclei of an endomycorrhizal fungus.</title>
        <authorList>
            <person name="Lin K."/>
            <person name="Geurts R."/>
            <person name="Zhang Z."/>
            <person name="Limpens E."/>
            <person name="Saunders D.G."/>
            <person name="Mu D."/>
            <person name="Pang E."/>
            <person name="Cao H."/>
            <person name="Cha H."/>
            <person name="Lin T."/>
            <person name="Zhou Q."/>
            <person name="Shang Y."/>
            <person name="Li Y."/>
            <person name="Ivanov S."/>
            <person name="Sharma T."/>
            <person name="Velzen R.V."/>
            <person name="Ruijter N.D."/>
            <person name="Aanen D.K."/>
            <person name="Win J."/>
            <person name="Kamoun S."/>
            <person name="Bisseling T."/>
            <person name="Huang S."/>
        </authorList>
    </citation>
    <scope>NUCLEOTIDE SEQUENCE [LARGE SCALE GENOMIC DNA]</scope>
    <source>
        <strain evidence="3">DAOM197198w</strain>
    </source>
</reference>
<gene>
    <name evidence="2" type="ORF">RirG_127440</name>
</gene>
<feature type="region of interest" description="Disordered" evidence="1">
    <location>
        <begin position="1"/>
        <end position="42"/>
    </location>
</feature>
<protein>
    <submittedName>
        <fullName evidence="2">Uncharacterized protein</fullName>
    </submittedName>
</protein>
<evidence type="ECO:0000313" key="3">
    <source>
        <dbReference type="Proteomes" id="UP000022910"/>
    </source>
</evidence>
<evidence type="ECO:0000256" key="1">
    <source>
        <dbReference type="SAM" id="MobiDB-lite"/>
    </source>
</evidence>
<evidence type="ECO:0000313" key="2">
    <source>
        <dbReference type="EMBL" id="EXX66061.1"/>
    </source>
</evidence>
<accession>A0A015L148</accession>
<dbReference type="AlphaFoldDB" id="A0A015L148"/>
<dbReference type="Proteomes" id="UP000022910">
    <property type="component" value="Unassembled WGS sequence"/>
</dbReference>
<organism evidence="2 3">
    <name type="scientific">Rhizophagus irregularis (strain DAOM 197198w)</name>
    <name type="common">Glomus intraradices</name>
    <dbReference type="NCBI Taxonomy" id="1432141"/>
    <lineage>
        <taxon>Eukaryota</taxon>
        <taxon>Fungi</taxon>
        <taxon>Fungi incertae sedis</taxon>
        <taxon>Mucoromycota</taxon>
        <taxon>Glomeromycotina</taxon>
        <taxon>Glomeromycetes</taxon>
        <taxon>Glomerales</taxon>
        <taxon>Glomeraceae</taxon>
        <taxon>Rhizophagus</taxon>
    </lineage>
</organism>
<name>A0A015L148_RHIIW</name>